<dbReference type="GO" id="GO:0000976">
    <property type="term" value="F:transcription cis-regulatory region binding"/>
    <property type="evidence" value="ECO:0007669"/>
    <property type="project" value="TreeGrafter"/>
</dbReference>
<dbReference type="AlphaFoldDB" id="A0A8J3IU84"/>
<dbReference type="InterPro" id="IPR001647">
    <property type="entry name" value="HTH_TetR"/>
</dbReference>
<evidence type="ECO:0000256" key="3">
    <source>
        <dbReference type="ARBA" id="ARBA00023163"/>
    </source>
</evidence>
<evidence type="ECO:0000256" key="4">
    <source>
        <dbReference type="PROSITE-ProRule" id="PRU00335"/>
    </source>
</evidence>
<dbReference type="EMBL" id="BNJK01000002">
    <property type="protein sequence ID" value="GHO97969.1"/>
    <property type="molecule type" value="Genomic_DNA"/>
</dbReference>
<dbReference type="PRINTS" id="PR00455">
    <property type="entry name" value="HTHTETR"/>
</dbReference>
<evidence type="ECO:0000313" key="8">
    <source>
        <dbReference type="Proteomes" id="UP000597444"/>
    </source>
</evidence>
<dbReference type="RefSeq" id="WP_220208743.1">
    <property type="nucleotide sequence ID" value="NZ_BNJK01000002.1"/>
</dbReference>
<feature type="domain" description="HTH tetR-type" evidence="6">
    <location>
        <begin position="25"/>
        <end position="85"/>
    </location>
</feature>
<keyword evidence="8" id="KW-1185">Reference proteome</keyword>
<accession>A0A8J3IU84</accession>
<gene>
    <name evidence="7" type="ORF">KSF_080170</name>
</gene>
<keyword evidence="3" id="KW-0804">Transcription</keyword>
<dbReference type="Proteomes" id="UP000597444">
    <property type="component" value="Unassembled WGS sequence"/>
</dbReference>
<name>A0A8J3IU84_9CHLR</name>
<dbReference type="InterPro" id="IPR036271">
    <property type="entry name" value="Tet_transcr_reg_TetR-rel_C_sf"/>
</dbReference>
<dbReference type="Pfam" id="PF13305">
    <property type="entry name" value="TetR_C_33"/>
    <property type="match status" value="1"/>
</dbReference>
<dbReference type="InterPro" id="IPR025996">
    <property type="entry name" value="MT1864/Rv1816-like_C"/>
</dbReference>
<dbReference type="SUPFAM" id="SSF48498">
    <property type="entry name" value="Tetracyclin repressor-like, C-terminal domain"/>
    <property type="match status" value="1"/>
</dbReference>
<dbReference type="GO" id="GO:0003700">
    <property type="term" value="F:DNA-binding transcription factor activity"/>
    <property type="evidence" value="ECO:0007669"/>
    <property type="project" value="TreeGrafter"/>
</dbReference>
<dbReference type="InterPro" id="IPR009057">
    <property type="entry name" value="Homeodomain-like_sf"/>
</dbReference>
<feature type="region of interest" description="Disordered" evidence="5">
    <location>
        <begin position="1"/>
        <end position="21"/>
    </location>
</feature>
<organism evidence="7 8">
    <name type="scientific">Reticulibacter mediterranei</name>
    <dbReference type="NCBI Taxonomy" id="2778369"/>
    <lineage>
        <taxon>Bacteria</taxon>
        <taxon>Bacillati</taxon>
        <taxon>Chloroflexota</taxon>
        <taxon>Ktedonobacteria</taxon>
        <taxon>Ktedonobacterales</taxon>
        <taxon>Reticulibacteraceae</taxon>
        <taxon>Reticulibacter</taxon>
    </lineage>
</organism>
<dbReference type="PANTHER" id="PTHR30055:SF212">
    <property type="entry name" value="TETR-FAMILY FAMILY TRANSCRIPTIONAL REGULATOR"/>
    <property type="match status" value="1"/>
</dbReference>
<dbReference type="PROSITE" id="PS50977">
    <property type="entry name" value="HTH_TETR_2"/>
    <property type="match status" value="1"/>
</dbReference>
<dbReference type="Pfam" id="PF00440">
    <property type="entry name" value="TetR_N"/>
    <property type="match status" value="1"/>
</dbReference>
<feature type="DNA-binding region" description="H-T-H motif" evidence="4">
    <location>
        <begin position="48"/>
        <end position="67"/>
    </location>
</feature>
<reference evidence="7" key="1">
    <citation type="submission" date="2020-10" db="EMBL/GenBank/DDBJ databases">
        <title>Taxonomic study of unclassified bacteria belonging to the class Ktedonobacteria.</title>
        <authorList>
            <person name="Yabe S."/>
            <person name="Wang C.M."/>
            <person name="Zheng Y."/>
            <person name="Sakai Y."/>
            <person name="Cavaletti L."/>
            <person name="Monciardini P."/>
            <person name="Donadio S."/>
        </authorList>
    </citation>
    <scope>NUCLEOTIDE SEQUENCE</scope>
    <source>
        <strain evidence="7">ID150040</strain>
    </source>
</reference>
<protein>
    <submittedName>
        <fullName evidence="7">TetR family transcriptional regulator</fullName>
    </submittedName>
</protein>
<keyword evidence="1" id="KW-0805">Transcription regulation</keyword>
<evidence type="ECO:0000256" key="2">
    <source>
        <dbReference type="ARBA" id="ARBA00023125"/>
    </source>
</evidence>
<dbReference type="PANTHER" id="PTHR30055">
    <property type="entry name" value="HTH-TYPE TRANSCRIPTIONAL REGULATOR RUTR"/>
    <property type="match status" value="1"/>
</dbReference>
<dbReference type="InterPro" id="IPR050109">
    <property type="entry name" value="HTH-type_TetR-like_transc_reg"/>
</dbReference>
<proteinExistence type="predicted"/>
<dbReference type="Gene3D" id="1.10.357.10">
    <property type="entry name" value="Tetracycline Repressor, domain 2"/>
    <property type="match status" value="1"/>
</dbReference>
<evidence type="ECO:0000259" key="6">
    <source>
        <dbReference type="PROSITE" id="PS50977"/>
    </source>
</evidence>
<evidence type="ECO:0000256" key="5">
    <source>
        <dbReference type="SAM" id="MobiDB-lite"/>
    </source>
</evidence>
<feature type="compositionally biased region" description="Basic and acidic residues" evidence="5">
    <location>
        <begin position="1"/>
        <end position="13"/>
    </location>
</feature>
<keyword evidence="2 4" id="KW-0238">DNA-binding</keyword>
<comment type="caution">
    <text evidence="7">The sequence shown here is derived from an EMBL/GenBank/DDBJ whole genome shotgun (WGS) entry which is preliminary data.</text>
</comment>
<evidence type="ECO:0000313" key="7">
    <source>
        <dbReference type="EMBL" id="GHO97969.1"/>
    </source>
</evidence>
<evidence type="ECO:0000256" key="1">
    <source>
        <dbReference type="ARBA" id="ARBA00023015"/>
    </source>
</evidence>
<sequence length="215" mass="24957">MSKATDTRNERIRKASRHRRDQEKEELRNIILKAAGELFLEQGYDRFSMRQLAERIGYSVATPYLYFRDKDDLLFTVVDEGFARFKQQLAQAAGSNDDPWERLMELGRAYVNFGLRNPVYYQLMFMLRTDFLTQTCTDEEQPRIAAFLILRDAIQYAMDAGVMQSGDVESYSDLFWATMHGVVALSITISVFDEERVQNLTNLARAMIFKAFSHS</sequence>
<dbReference type="SUPFAM" id="SSF46689">
    <property type="entry name" value="Homeodomain-like"/>
    <property type="match status" value="1"/>
</dbReference>